<protein>
    <submittedName>
        <fullName evidence="8">LicD family-domain-containing protein</fullName>
    </submittedName>
</protein>
<dbReference type="Pfam" id="PF04991">
    <property type="entry name" value="LicD"/>
    <property type="match status" value="2"/>
</dbReference>
<dbReference type="EMBL" id="MU858054">
    <property type="protein sequence ID" value="KAK4218239.1"/>
    <property type="molecule type" value="Genomic_DNA"/>
</dbReference>
<reference evidence="8" key="1">
    <citation type="journal article" date="2023" name="Mol. Phylogenet. Evol.">
        <title>Genome-scale phylogeny and comparative genomics of the fungal order Sordariales.</title>
        <authorList>
            <person name="Hensen N."/>
            <person name="Bonometti L."/>
            <person name="Westerberg I."/>
            <person name="Brannstrom I.O."/>
            <person name="Guillou S."/>
            <person name="Cros-Aarteil S."/>
            <person name="Calhoun S."/>
            <person name="Haridas S."/>
            <person name="Kuo A."/>
            <person name="Mondo S."/>
            <person name="Pangilinan J."/>
            <person name="Riley R."/>
            <person name="LaButti K."/>
            <person name="Andreopoulos B."/>
            <person name="Lipzen A."/>
            <person name="Chen C."/>
            <person name="Yan M."/>
            <person name="Daum C."/>
            <person name="Ng V."/>
            <person name="Clum A."/>
            <person name="Steindorff A."/>
            <person name="Ohm R.A."/>
            <person name="Martin F."/>
            <person name="Silar P."/>
            <person name="Natvig D.O."/>
            <person name="Lalanne C."/>
            <person name="Gautier V."/>
            <person name="Ament-Velasquez S.L."/>
            <person name="Kruys A."/>
            <person name="Hutchinson M.I."/>
            <person name="Powell A.J."/>
            <person name="Barry K."/>
            <person name="Miller A.N."/>
            <person name="Grigoriev I.V."/>
            <person name="Debuchy R."/>
            <person name="Gladieux P."/>
            <person name="Hiltunen Thoren M."/>
            <person name="Johannesson H."/>
        </authorList>
    </citation>
    <scope>NUCLEOTIDE SEQUENCE</scope>
    <source>
        <strain evidence="8">PSN293</strain>
    </source>
</reference>
<feature type="chain" id="PRO_5043040356" evidence="6">
    <location>
        <begin position="19"/>
        <end position="305"/>
    </location>
</feature>
<evidence type="ECO:0000313" key="8">
    <source>
        <dbReference type="EMBL" id="KAK4218239.1"/>
    </source>
</evidence>
<dbReference type="PANTHER" id="PTHR15407">
    <property type="entry name" value="FUKUTIN-RELATED"/>
    <property type="match status" value="1"/>
</dbReference>
<evidence type="ECO:0000313" key="9">
    <source>
        <dbReference type="Proteomes" id="UP001301769"/>
    </source>
</evidence>
<reference evidence="8" key="2">
    <citation type="submission" date="2023-05" db="EMBL/GenBank/DDBJ databases">
        <authorList>
            <consortium name="Lawrence Berkeley National Laboratory"/>
            <person name="Steindorff A."/>
            <person name="Hensen N."/>
            <person name="Bonometti L."/>
            <person name="Westerberg I."/>
            <person name="Brannstrom I.O."/>
            <person name="Guillou S."/>
            <person name="Cros-Aarteil S."/>
            <person name="Calhoun S."/>
            <person name="Haridas S."/>
            <person name="Kuo A."/>
            <person name="Mondo S."/>
            <person name="Pangilinan J."/>
            <person name="Riley R."/>
            <person name="Labutti K."/>
            <person name="Andreopoulos B."/>
            <person name="Lipzen A."/>
            <person name="Chen C."/>
            <person name="Yanf M."/>
            <person name="Daum C."/>
            <person name="Ng V."/>
            <person name="Clum A."/>
            <person name="Ohm R."/>
            <person name="Martin F."/>
            <person name="Silar P."/>
            <person name="Natvig D."/>
            <person name="Lalanne C."/>
            <person name="Gautier V."/>
            <person name="Ament-Velasquez S.L."/>
            <person name="Kruys A."/>
            <person name="Hutchinson M.I."/>
            <person name="Powell A.J."/>
            <person name="Barry K."/>
            <person name="Miller A.N."/>
            <person name="Grigoriev I.V."/>
            <person name="Debuchy R."/>
            <person name="Gladieux P."/>
            <person name="Thoren M.H."/>
            <person name="Johannesson H."/>
        </authorList>
    </citation>
    <scope>NUCLEOTIDE SEQUENCE</scope>
    <source>
        <strain evidence="8">PSN293</strain>
    </source>
</reference>
<dbReference type="InterPro" id="IPR007074">
    <property type="entry name" value="LicD/FKTN/FKRP_NTP_transf"/>
</dbReference>
<feature type="signal peptide" evidence="6">
    <location>
        <begin position="1"/>
        <end position="18"/>
    </location>
</feature>
<evidence type="ECO:0000256" key="2">
    <source>
        <dbReference type="ARBA" id="ARBA00022692"/>
    </source>
</evidence>
<keyword evidence="9" id="KW-1185">Reference proteome</keyword>
<keyword evidence="6" id="KW-0732">Signal</keyword>
<evidence type="ECO:0000256" key="5">
    <source>
        <dbReference type="SAM" id="MobiDB-lite"/>
    </source>
</evidence>
<proteinExistence type="predicted"/>
<dbReference type="InterPro" id="IPR009644">
    <property type="entry name" value="FKTN/MNN4/W02B3.4-1"/>
</dbReference>
<evidence type="ECO:0000259" key="7">
    <source>
        <dbReference type="Pfam" id="PF04991"/>
    </source>
</evidence>
<keyword evidence="4" id="KW-0472">Membrane</keyword>
<sequence>MRLLFLLSATLFVSLGASVPVFGDSWSAPDSTWRKQTKDMSGRAGDPPDKYFRITYRYSSFNSHYDGRFAEVELGYYEQKQALKNLMQTFLSTFRDIGVETWLMHGTLLGWWWNKHILPWDSDIDVQVTEPGITFLATYYNMSVFRYKTPRISEGRAYMLDVNPHYSNREQTDGLNKIDARWIDTTSGLFIDITAARYNLTHPAGEGMMSCKDGHEFKDTHIFPLRDTIFEGMAAKIPSQYADLLAKEYSTSALTNTQYNGHVFKEETMEWVPDPRPFMVQITGQPESVRTEDSDHHDTVLPEGL</sequence>
<feature type="compositionally biased region" description="Basic and acidic residues" evidence="5">
    <location>
        <begin position="289"/>
        <end position="305"/>
    </location>
</feature>
<feature type="domain" description="LicD/FKTN/FKRP nucleotidyltransferase" evidence="7">
    <location>
        <begin position="98"/>
        <end position="197"/>
    </location>
</feature>
<comment type="subcellular location">
    <subcellularLocation>
        <location evidence="1">Membrane</location>
        <topology evidence="1">Single-pass membrane protein</topology>
    </subcellularLocation>
</comment>
<organism evidence="8 9">
    <name type="scientific">Rhypophila decipiens</name>
    <dbReference type="NCBI Taxonomy" id="261697"/>
    <lineage>
        <taxon>Eukaryota</taxon>
        <taxon>Fungi</taxon>
        <taxon>Dikarya</taxon>
        <taxon>Ascomycota</taxon>
        <taxon>Pezizomycotina</taxon>
        <taxon>Sordariomycetes</taxon>
        <taxon>Sordariomycetidae</taxon>
        <taxon>Sordariales</taxon>
        <taxon>Naviculisporaceae</taxon>
        <taxon>Rhypophila</taxon>
    </lineage>
</organism>
<name>A0AAN6YF84_9PEZI</name>
<feature type="domain" description="LicD/FKTN/FKRP nucleotidyltransferase" evidence="7">
    <location>
        <begin position="210"/>
        <end position="249"/>
    </location>
</feature>
<feature type="region of interest" description="Disordered" evidence="5">
    <location>
        <begin position="285"/>
        <end position="305"/>
    </location>
</feature>
<dbReference type="Proteomes" id="UP001301769">
    <property type="component" value="Unassembled WGS sequence"/>
</dbReference>
<evidence type="ECO:0000256" key="1">
    <source>
        <dbReference type="ARBA" id="ARBA00004167"/>
    </source>
</evidence>
<keyword evidence="3" id="KW-1133">Transmembrane helix</keyword>
<dbReference type="AlphaFoldDB" id="A0AAN6YF84"/>
<gene>
    <name evidence="8" type="ORF">QBC37DRAFT_275442</name>
</gene>
<dbReference type="PANTHER" id="PTHR15407:SF32">
    <property type="entry name" value="PROTEIN (MNN4), PUTATIVE (AFU_ORTHOLOGUE AFUA_1G03790)-RELATED"/>
    <property type="match status" value="1"/>
</dbReference>
<dbReference type="GO" id="GO:0016020">
    <property type="term" value="C:membrane"/>
    <property type="evidence" value="ECO:0007669"/>
    <property type="project" value="UniProtKB-SubCell"/>
</dbReference>
<evidence type="ECO:0000256" key="3">
    <source>
        <dbReference type="ARBA" id="ARBA00022989"/>
    </source>
</evidence>
<keyword evidence="2" id="KW-0812">Transmembrane</keyword>
<evidence type="ECO:0000256" key="6">
    <source>
        <dbReference type="SAM" id="SignalP"/>
    </source>
</evidence>
<accession>A0AAN6YF84</accession>
<dbReference type="GO" id="GO:0009100">
    <property type="term" value="P:glycoprotein metabolic process"/>
    <property type="evidence" value="ECO:0007669"/>
    <property type="project" value="UniProtKB-ARBA"/>
</dbReference>
<comment type="caution">
    <text evidence="8">The sequence shown here is derived from an EMBL/GenBank/DDBJ whole genome shotgun (WGS) entry which is preliminary data.</text>
</comment>
<evidence type="ECO:0000256" key="4">
    <source>
        <dbReference type="ARBA" id="ARBA00023136"/>
    </source>
</evidence>